<sequence length="166" mass="18471">MSEWKEYRFSDVIELIGGGTPKTSVNGYWNGNIPWLSVADFNTGKKYVSNTEKTITEKGLSESSTKLLNKNDIIISARGTVGALAVLSRPMTFNQSCYGIRAKEEFSLNDFIYYLLKDTVSGFQQIAHGGVFDTITKGTFNEIEISLPLSPNKKPLLLFSAVWTIK</sequence>
<evidence type="ECO:0000313" key="5">
    <source>
        <dbReference type="EMBL" id="MBC9812898.1"/>
    </source>
</evidence>
<dbReference type="CDD" id="cd17243">
    <property type="entry name" value="RMtype1_S_AchA6I-TRD2-CR2_like"/>
    <property type="match status" value="1"/>
</dbReference>
<dbReference type="InterPro" id="IPR052021">
    <property type="entry name" value="Type-I_RS_S_subunit"/>
</dbReference>
<gene>
    <name evidence="5" type="ORF">H9Y05_10490</name>
</gene>
<dbReference type="Proteomes" id="UP000652681">
    <property type="component" value="Unassembled WGS sequence"/>
</dbReference>
<evidence type="ECO:0000259" key="4">
    <source>
        <dbReference type="Pfam" id="PF01420"/>
    </source>
</evidence>
<name>A0A8J6PDB8_9FLAO</name>
<keyword evidence="5" id="KW-0255">Endonuclease</keyword>
<proteinExistence type="inferred from homology"/>
<accession>A0A8J6PDB8</accession>
<dbReference type="Pfam" id="PF01420">
    <property type="entry name" value="Methylase_S"/>
    <property type="match status" value="1"/>
</dbReference>
<protein>
    <submittedName>
        <fullName evidence="5">Restriction endonuclease subunit S</fullName>
    </submittedName>
</protein>
<feature type="domain" description="Type I restriction modification DNA specificity" evidence="4">
    <location>
        <begin position="1"/>
        <end position="151"/>
    </location>
</feature>
<dbReference type="GO" id="GO:0003677">
    <property type="term" value="F:DNA binding"/>
    <property type="evidence" value="ECO:0007669"/>
    <property type="project" value="UniProtKB-KW"/>
</dbReference>
<dbReference type="PANTHER" id="PTHR30408">
    <property type="entry name" value="TYPE-1 RESTRICTION ENZYME ECOKI SPECIFICITY PROTEIN"/>
    <property type="match status" value="1"/>
</dbReference>
<keyword evidence="5" id="KW-0378">Hydrolase</keyword>
<dbReference type="AlphaFoldDB" id="A0A8J6PDB8"/>
<evidence type="ECO:0000256" key="2">
    <source>
        <dbReference type="ARBA" id="ARBA00022747"/>
    </source>
</evidence>
<evidence type="ECO:0000256" key="1">
    <source>
        <dbReference type="ARBA" id="ARBA00010923"/>
    </source>
</evidence>
<dbReference type="RefSeq" id="WP_216714254.1">
    <property type="nucleotide sequence ID" value="NZ_JACVEL010000006.1"/>
</dbReference>
<reference evidence="5" key="1">
    <citation type="submission" date="2020-09" db="EMBL/GenBank/DDBJ databases">
        <title>Taishania pollutisoli gen. nov., sp. nov., Isolated from Tetrabromobisphenol A-Contaminated Soil.</title>
        <authorList>
            <person name="Chen Q."/>
        </authorList>
    </citation>
    <scope>NUCLEOTIDE SEQUENCE</scope>
    <source>
        <strain evidence="5">CZZ-1</strain>
    </source>
</reference>
<comment type="similarity">
    <text evidence="1">Belongs to the type-I restriction system S methylase family.</text>
</comment>
<dbReference type="GO" id="GO:0009307">
    <property type="term" value="P:DNA restriction-modification system"/>
    <property type="evidence" value="ECO:0007669"/>
    <property type="project" value="UniProtKB-KW"/>
</dbReference>
<keyword evidence="2" id="KW-0680">Restriction system</keyword>
<dbReference type="GO" id="GO:0004519">
    <property type="term" value="F:endonuclease activity"/>
    <property type="evidence" value="ECO:0007669"/>
    <property type="project" value="UniProtKB-KW"/>
</dbReference>
<keyword evidence="5" id="KW-0540">Nuclease</keyword>
<dbReference type="EMBL" id="JACVEL010000006">
    <property type="protein sequence ID" value="MBC9812898.1"/>
    <property type="molecule type" value="Genomic_DNA"/>
</dbReference>
<organism evidence="5 6">
    <name type="scientific">Taishania pollutisoli</name>
    <dbReference type="NCBI Taxonomy" id="2766479"/>
    <lineage>
        <taxon>Bacteria</taxon>
        <taxon>Pseudomonadati</taxon>
        <taxon>Bacteroidota</taxon>
        <taxon>Flavobacteriia</taxon>
        <taxon>Flavobacteriales</taxon>
        <taxon>Crocinitomicaceae</taxon>
        <taxon>Taishania</taxon>
    </lineage>
</organism>
<dbReference type="PANTHER" id="PTHR30408:SF12">
    <property type="entry name" value="TYPE I RESTRICTION ENZYME MJAVIII SPECIFICITY SUBUNIT"/>
    <property type="match status" value="1"/>
</dbReference>
<dbReference type="SUPFAM" id="SSF116734">
    <property type="entry name" value="DNA methylase specificity domain"/>
    <property type="match status" value="1"/>
</dbReference>
<comment type="caution">
    <text evidence="5">The sequence shown here is derived from an EMBL/GenBank/DDBJ whole genome shotgun (WGS) entry which is preliminary data.</text>
</comment>
<dbReference type="InterPro" id="IPR000055">
    <property type="entry name" value="Restrct_endonuc_typeI_TRD"/>
</dbReference>
<dbReference type="InterPro" id="IPR044946">
    <property type="entry name" value="Restrct_endonuc_typeI_TRD_sf"/>
</dbReference>
<keyword evidence="3" id="KW-0238">DNA-binding</keyword>
<keyword evidence="6" id="KW-1185">Reference proteome</keyword>
<evidence type="ECO:0000256" key="3">
    <source>
        <dbReference type="ARBA" id="ARBA00023125"/>
    </source>
</evidence>
<dbReference type="Gene3D" id="3.90.220.20">
    <property type="entry name" value="DNA methylase specificity domains"/>
    <property type="match status" value="1"/>
</dbReference>
<evidence type="ECO:0000313" key="6">
    <source>
        <dbReference type="Proteomes" id="UP000652681"/>
    </source>
</evidence>